<feature type="domain" description="Calcineurin-like phosphoesterase" evidence="4">
    <location>
        <begin position="131"/>
        <end position="331"/>
    </location>
</feature>
<dbReference type="EMBL" id="JRNR01000006">
    <property type="protein sequence ID" value="KGF50271.1"/>
    <property type="molecule type" value="Genomic_DNA"/>
</dbReference>
<evidence type="ECO:0000256" key="3">
    <source>
        <dbReference type="SAM" id="Phobius"/>
    </source>
</evidence>
<dbReference type="AlphaFoldDB" id="A0A096AU69"/>
<dbReference type="PANTHER" id="PTHR31302:SF31">
    <property type="entry name" value="PHOSPHODIESTERASE YAEI"/>
    <property type="match status" value="1"/>
</dbReference>
<feature type="transmembrane region" description="Helical" evidence="3">
    <location>
        <begin position="29"/>
        <end position="50"/>
    </location>
</feature>
<keyword evidence="3" id="KW-0472">Membrane</keyword>
<gene>
    <name evidence="5" type="ORF">HMPREF0654_02080</name>
</gene>
<feature type="transmembrane region" description="Helical" evidence="3">
    <location>
        <begin position="62"/>
        <end position="80"/>
    </location>
</feature>
<reference evidence="5 6" key="1">
    <citation type="submission" date="2014-07" db="EMBL/GenBank/DDBJ databases">
        <authorList>
            <person name="McCorrison J."/>
            <person name="Sanka R."/>
            <person name="Torralba M."/>
            <person name="Gillis M."/>
            <person name="Haft D.H."/>
            <person name="Methe B."/>
            <person name="Sutton G."/>
            <person name="Nelson K.E."/>
        </authorList>
    </citation>
    <scope>NUCLEOTIDE SEQUENCE [LARGE SCALE GENOMIC DNA]</scope>
    <source>
        <strain evidence="5 6">DNF00882</strain>
    </source>
</reference>
<keyword evidence="1" id="KW-0479">Metal-binding</keyword>
<keyword evidence="3" id="KW-1133">Transmembrane helix</keyword>
<evidence type="ECO:0000256" key="1">
    <source>
        <dbReference type="ARBA" id="ARBA00022723"/>
    </source>
</evidence>
<evidence type="ECO:0000313" key="6">
    <source>
        <dbReference type="Proteomes" id="UP000029538"/>
    </source>
</evidence>
<dbReference type="Pfam" id="PF00149">
    <property type="entry name" value="Metallophos"/>
    <property type="match status" value="1"/>
</dbReference>
<dbReference type="InterPro" id="IPR029052">
    <property type="entry name" value="Metallo-depent_PP-like"/>
</dbReference>
<keyword evidence="3" id="KW-0812">Transmembrane</keyword>
<protein>
    <submittedName>
        <fullName evidence="5">Serine/threonine protein phosphatase</fullName>
    </submittedName>
</protein>
<dbReference type="Proteomes" id="UP000029538">
    <property type="component" value="Unassembled WGS sequence"/>
</dbReference>
<organism evidence="5 6">
    <name type="scientific">Prevotella disiens DNF00882</name>
    <dbReference type="NCBI Taxonomy" id="1401075"/>
    <lineage>
        <taxon>Bacteria</taxon>
        <taxon>Pseudomonadati</taxon>
        <taxon>Bacteroidota</taxon>
        <taxon>Bacteroidia</taxon>
        <taxon>Bacteroidales</taxon>
        <taxon>Prevotellaceae</taxon>
        <taxon>Prevotella</taxon>
    </lineage>
</organism>
<keyword evidence="2" id="KW-0378">Hydrolase</keyword>
<dbReference type="SUPFAM" id="SSF56300">
    <property type="entry name" value="Metallo-dependent phosphatases"/>
    <property type="match status" value="1"/>
</dbReference>
<dbReference type="InterPro" id="IPR051158">
    <property type="entry name" value="Metallophosphoesterase_sf"/>
</dbReference>
<evidence type="ECO:0000313" key="5">
    <source>
        <dbReference type="EMBL" id="KGF50271.1"/>
    </source>
</evidence>
<dbReference type="GO" id="GO:0046872">
    <property type="term" value="F:metal ion binding"/>
    <property type="evidence" value="ECO:0007669"/>
    <property type="project" value="UniProtKB-KW"/>
</dbReference>
<comment type="caution">
    <text evidence="5">The sequence shown here is derived from an EMBL/GenBank/DDBJ whole genome shotgun (WGS) entry which is preliminary data.</text>
</comment>
<dbReference type="Gene3D" id="3.60.21.10">
    <property type="match status" value="1"/>
</dbReference>
<dbReference type="InterPro" id="IPR004843">
    <property type="entry name" value="Calcineurin-like_PHP"/>
</dbReference>
<accession>A0A096AU69</accession>
<dbReference type="GO" id="GO:0008758">
    <property type="term" value="F:UDP-2,3-diacylglucosamine hydrolase activity"/>
    <property type="evidence" value="ECO:0007669"/>
    <property type="project" value="TreeGrafter"/>
</dbReference>
<evidence type="ECO:0000259" key="4">
    <source>
        <dbReference type="Pfam" id="PF00149"/>
    </source>
</evidence>
<dbReference type="GO" id="GO:0009245">
    <property type="term" value="P:lipid A biosynthetic process"/>
    <property type="evidence" value="ECO:0007669"/>
    <property type="project" value="TreeGrafter"/>
</dbReference>
<name>A0A096AU69_9BACT</name>
<sequence>MILPIILFLILLIAPDVYLWLHLVEPLKTWWISTIWFVPTALSLLSFFMARAGFYHNTFMRIMFAFILIFALPKIIFILLDFFVMWQIALGAALMVDLISLYGFFFGWRRIIVRETVCESNLLPDSFNGYRILQFSDLHVGTYIQNPKSIKKLVRIMNEQQADLVVFTGDLVNIHAEEVLPFMSDLRTIKAKDGVFSIMGNHDYCEYGMDAAHEKKQKETEPIKESTAHRHQRILEYLEERMGWKMLMNEHVTIVRKNNAKEENKEEKIDLIGVENIGKPPFKSMGNLPKAMKGLEEGTFKILLSHDPTHWRQGVLYKTDIALTLSGHTHAGQLRIGKFSPAKWAYNEWGGKYMENGSMLHISPGIGGTVPFRIGAWPEINVITLRKKKE</sequence>
<feature type="transmembrane region" description="Helical" evidence="3">
    <location>
        <begin position="86"/>
        <end position="105"/>
    </location>
</feature>
<dbReference type="PANTHER" id="PTHR31302">
    <property type="entry name" value="TRANSMEMBRANE PROTEIN WITH METALLOPHOSPHOESTERASE DOMAIN-RELATED"/>
    <property type="match status" value="1"/>
</dbReference>
<dbReference type="RefSeq" id="WP_197050952.1">
    <property type="nucleotide sequence ID" value="NZ_JRNR01000006.1"/>
</dbReference>
<proteinExistence type="predicted"/>
<dbReference type="CDD" id="cd07385">
    <property type="entry name" value="MPP_YkuE_C"/>
    <property type="match status" value="1"/>
</dbReference>
<dbReference type="GO" id="GO:0016020">
    <property type="term" value="C:membrane"/>
    <property type="evidence" value="ECO:0007669"/>
    <property type="project" value="GOC"/>
</dbReference>
<evidence type="ECO:0000256" key="2">
    <source>
        <dbReference type="ARBA" id="ARBA00022801"/>
    </source>
</evidence>